<protein>
    <recommendedName>
        <fullName evidence="4">VWFA domain-containing protein</fullName>
    </recommendedName>
</protein>
<dbReference type="SUPFAM" id="SSF53300">
    <property type="entry name" value="vWA-like"/>
    <property type="match status" value="1"/>
</dbReference>
<dbReference type="PROSITE" id="PS50234">
    <property type="entry name" value="VWFA"/>
    <property type="match status" value="1"/>
</dbReference>
<reference evidence="6" key="1">
    <citation type="submission" date="2017-03" db="EMBL/GenBank/DDBJ databases">
        <authorList>
            <person name="Rodrigo-Torres L."/>
            <person name="Arahal R.D."/>
            <person name="Lucena T."/>
        </authorList>
    </citation>
    <scope>NUCLEOTIDE SEQUENCE [LARGE SCALE GENOMIC DNA]</scope>
    <source>
        <strain evidence="6">CECT 8411</strain>
    </source>
</reference>
<dbReference type="CDD" id="cd00198">
    <property type="entry name" value="vWFA"/>
    <property type="match status" value="1"/>
</dbReference>
<dbReference type="InterPro" id="IPR056861">
    <property type="entry name" value="HMCN1-like_VWA"/>
</dbReference>
<evidence type="ECO:0000256" key="2">
    <source>
        <dbReference type="ARBA" id="ARBA00022525"/>
    </source>
</evidence>
<keyword evidence="2" id="KW-0964">Secreted</keyword>
<evidence type="ECO:0000313" key="5">
    <source>
        <dbReference type="EMBL" id="SLN55678.1"/>
    </source>
</evidence>
<name>A0A1X6ZM94_9RHOB</name>
<dbReference type="GO" id="GO:0005737">
    <property type="term" value="C:cytoplasm"/>
    <property type="evidence" value="ECO:0007669"/>
    <property type="project" value="TreeGrafter"/>
</dbReference>
<organism evidence="5 6">
    <name type="scientific">Ruegeria meonggei</name>
    <dbReference type="NCBI Taxonomy" id="1446476"/>
    <lineage>
        <taxon>Bacteria</taxon>
        <taxon>Pseudomonadati</taxon>
        <taxon>Pseudomonadota</taxon>
        <taxon>Alphaproteobacteria</taxon>
        <taxon>Rhodobacterales</taxon>
        <taxon>Roseobacteraceae</taxon>
        <taxon>Ruegeria</taxon>
    </lineage>
</organism>
<evidence type="ECO:0000256" key="1">
    <source>
        <dbReference type="ARBA" id="ARBA00004613"/>
    </source>
</evidence>
<dbReference type="RefSeq" id="WP_085823215.1">
    <property type="nucleotide sequence ID" value="NZ_FWFP01000007.1"/>
</dbReference>
<gene>
    <name evidence="5" type="ORF">RUM8411_02707</name>
</gene>
<dbReference type="Proteomes" id="UP000193778">
    <property type="component" value="Unassembled WGS sequence"/>
</dbReference>
<dbReference type="InterPro" id="IPR052969">
    <property type="entry name" value="Thr-specific_kinase-like"/>
</dbReference>
<comment type="subcellular location">
    <subcellularLocation>
        <location evidence="1">Secreted</location>
    </subcellularLocation>
</comment>
<feature type="domain" description="VWFA" evidence="4">
    <location>
        <begin position="203"/>
        <end position="400"/>
    </location>
</feature>
<proteinExistence type="predicted"/>
<sequence length="431" mass="46166">MNYLQTRGPSPVGAAIGAAIFGVFLSGCADVSTLGNLEEPVVEAPVVVEESAAVSAPLPASQPVRSVPRQGVLTAGDIDDSLNLAAFALQQLKASKALGLPRADLSTPILATFVGEDNQPAPGVRFTLRKPGASQPFYDGLSGVDGAVTVFPAALGAGRVPTVELRAFTDGSVAPITRSLKSTGTRQTVRVPGNQKWQPSFLDLAFVIDTTGSMDDEMEWLVKDLDSILRQAKSGAGDVDIRLGLVVYKSRGDRYVVKSYGFTKSNKQFRKWLSGELPTDGGGGYPEAVADSLEAGVSLNWRRGHGERLLFQIGDEPPHETQTRTYLNATQKAALNGVQIFSVEASSQGPHLEYLMRQGALVSNGRYIFLTDDSGVGYAHNEPSTTCYRVTPLNELMVRVIKSELSGRRIEASSQNVIREVGSYRSGKCIY</sequence>
<dbReference type="Pfam" id="PF25106">
    <property type="entry name" value="VWA_4"/>
    <property type="match status" value="1"/>
</dbReference>
<dbReference type="OrthoDB" id="9805121at2"/>
<dbReference type="EMBL" id="FWFP01000007">
    <property type="protein sequence ID" value="SLN55678.1"/>
    <property type="molecule type" value="Genomic_DNA"/>
</dbReference>
<dbReference type="PANTHER" id="PTHR47763">
    <property type="entry name" value="ALPHA-PROTEIN KINASE VWKA"/>
    <property type="match status" value="1"/>
</dbReference>
<dbReference type="PROSITE" id="PS51257">
    <property type="entry name" value="PROKAR_LIPOPROTEIN"/>
    <property type="match status" value="1"/>
</dbReference>
<dbReference type="GO" id="GO:0004674">
    <property type="term" value="F:protein serine/threonine kinase activity"/>
    <property type="evidence" value="ECO:0007669"/>
    <property type="project" value="TreeGrafter"/>
</dbReference>
<evidence type="ECO:0000313" key="6">
    <source>
        <dbReference type="Proteomes" id="UP000193778"/>
    </source>
</evidence>
<evidence type="ECO:0000259" key="4">
    <source>
        <dbReference type="PROSITE" id="PS50234"/>
    </source>
</evidence>
<evidence type="ECO:0000256" key="3">
    <source>
        <dbReference type="ARBA" id="ARBA00022729"/>
    </source>
</evidence>
<accession>A0A1X6ZM94</accession>
<dbReference type="InterPro" id="IPR036465">
    <property type="entry name" value="vWFA_dom_sf"/>
</dbReference>
<keyword evidence="6" id="KW-1185">Reference proteome</keyword>
<keyword evidence="3" id="KW-0732">Signal</keyword>
<dbReference type="AlphaFoldDB" id="A0A1X6ZM94"/>
<dbReference type="Gene3D" id="3.40.50.410">
    <property type="entry name" value="von Willebrand factor, type A domain"/>
    <property type="match status" value="1"/>
</dbReference>
<dbReference type="InterPro" id="IPR002035">
    <property type="entry name" value="VWF_A"/>
</dbReference>
<dbReference type="PANTHER" id="PTHR47763:SF1">
    <property type="entry name" value="DUF659 DOMAIN-CONTAINING PROTEIN"/>
    <property type="match status" value="1"/>
</dbReference>